<evidence type="ECO:0000313" key="2">
    <source>
        <dbReference type="EMBL" id="BAS96450.1"/>
    </source>
</evidence>
<name>A0A0P0WTN3_ORYSJ</name>
<reference evidence="2 3" key="2">
    <citation type="journal article" date="2013" name="Plant Cell Physiol.">
        <title>Rice Annotation Project Database (RAP-DB): an integrative and interactive database for rice genomics.</title>
        <authorList>
            <person name="Sakai H."/>
            <person name="Lee S.S."/>
            <person name="Tanaka T."/>
            <person name="Numa H."/>
            <person name="Kim J."/>
            <person name="Kawahara Y."/>
            <person name="Wakimoto H."/>
            <person name="Yang C.C."/>
            <person name="Iwamoto M."/>
            <person name="Abe T."/>
            <person name="Yamada Y."/>
            <person name="Muto A."/>
            <person name="Inokuchi H."/>
            <person name="Ikemura T."/>
            <person name="Matsumoto T."/>
            <person name="Sasaki T."/>
            <person name="Itoh T."/>
        </authorList>
    </citation>
    <scope>NUCLEOTIDE SEQUENCE [LARGE SCALE GENOMIC DNA]</scope>
    <source>
        <strain evidence="3">cv. Nipponbare</strain>
    </source>
</reference>
<protein>
    <submittedName>
        <fullName evidence="2">Os06g0179400 protein</fullName>
    </submittedName>
</protein>
<keyword evidence="3" id="KW-1185">Reference proteome</keyword>
<dbReference type="PaxDb" id="39947-A0A0P0WTN3"/>
<sequence>NQIQKKQTNQPRRSLAVAAALRRRRDGDGAEPPRAGVDRAEGLQRGEQQHEDGGEEGEQLPRAEHVAPHEPPRLHPPPRAVVPVHPLHRRVHGRHLRQPHRPAHPVPQPRRLAVALHPVQHHPSPPQRRHVLAGVDDAVHQLRVPGEHQRPRRRRRLVGDQVAEHHLRRAAVKRHHGEVQRRRLGVERDRGGVAVRRRELDAGGGELGD</sequence>
<dbReference type="InParanoid" id="A0A0P0WTN3"/>
<dbReference type="AlphaFoldDB" id="A0A0P0WTN3"/>
<feature type="compositionally biased region" description="Basic and acidic residues" evidence="1">
    <location>
        <begin position="36"/>
        <end position="52"/>
    </location>
</feature>
<evidence type="ECO:0000313" key="3">
    <source>
        <dbReference type="Proteomes" id="UP000059680"/>
    </source>
</evidence>
<dbReference type="Proteomes" id="UP000059680">
    <property type="component" value="Chromosome 6"/>
</dbReference>
<feature type="compositionally biased region" description="Basic and acidic residues" evidence="1">
    <location>
        <begin position="59"/>
        <end position="73"/>
    </location>
</feature>
<dbReference type="EMBL" id="AP014962">
    <property type="protein sequence ID" value="BAS96450.1"/>
    <property type="molecule type" value="Genomic_DNA"/>
</dbReference>
<gene>
    <name evidence="2" type="ordered locus">Os06g0179400</name>
    <name evidence="2" type="ORF">OSNPB_060179400</name>
</gene>
<organism evidence="2 3">
    <name type="scientific">Oryza sativa subsp. japonica</name>
    <name type="common">Rice</name>
    <dbReference type="NCBI Taxonomy" id="39947"/>
    <lineage>
        <taxon>Eukaryota</taxon>
        <taxon>Viridiplantae</taxon>
        <taxon>Streptophyta</taxon>
        <taxon>Embryophyta</taxon>
        <taxon>Tracheophyta</taxon>
        <taxon>Spermatophyta</taxon>
        <taxon>Magnoliopsida</taxon>
        <taxon>Liliopsida</taxon>
        <taxon>Poales</taxon>
        <taxon>Poaceae</taxon>
        <taxon>BOP clade</taxon>
        <taxon>Oryzoideae</taxon>
        <taxon>Oryzeae</taxon>
        <taxon>Oryzinae</taxon>
        <taxon>Oryza</taxon>
        <taxon>Oryza sativa</taxon>
    </lineage>
</organism>
<feature type="region of interest" description="Disordered" evidence="1">
    <location>
        <begin position="1"/>
        <end position="81"/>
    </location>
</feature>
<accession>A0A0P0WTN3</accession>
<reference evidence="2 3" key="3">
    <citation type="journal article" date="2013" name="Rice">
        <title>Improvement of the Oryza sativa Nipponbare reference genome using next generation sequence and optical map data.</title>
        <authorList>
            <person name="Kawahara Y."/>
            <person name="de la Bastide M."/>
            <person name="Hamilton J.P."/>
            <person name="Kanamori H."/>
            <person name="McCombie W.R."/>
            <person name="Ouyang S."/>
            <person name="Schwartz D.C."/>
            <person name="Tanaka T."/>
            <person name="Wu J."/>
            <person name="Zhou S."/>
            <person name="Childs K.L."/>
            <person name="Davidson R.M."/>
            <person name="Lin H."/>
            <person name="Quesada-Ocampo L."/>
            <person name="Vaillancourt B."/>
            <person name="Sakai H."/>
            <person name="Lee S.S."/>
            <person name="Kim J."/>
            <person name="Numa H."/>
            <person name="Itoh T."/>
            <person name="Buell C.R."/>
            <person name="Matsumoto T."/>
        </authorList>
    </citation>
    <scope>NUCLEOTIDE SEQUENCE [LARGE SCALE GENOMIC DNA]</scope>
    <source>
        <strain evidence="3">cv. Nipponbare</strain>
    </source>
</reference>
<proteinExistence type="predicted"/>
<evidence type="ECO:0000256" key="1">
    <source>
        <dbReference type="SAM" id="MobiDB-lite"/>
    </source>
</evidence>
<feature type="non-terminal residue" evidence="2">
    <location>
        <position position="1"/>
    </location>
</feature>
<reference evidence="3" key="1">
    <citation type="journal article" date="2005" name="Nature">
        <title>The map-based sequence of the rice genome.</title>
        <authorList>
            <consortium name="International rice genome sequencing project (IRGSP)"/>
            <person name="Matsumoto T."/>
            <person name="Wu J."/>
            <person name="Kanamori H."/>
            <person name="Katayose Y."/>
            <person name="Fujisawa M."/>
            <person name="Namiki N."/>
            <person name="Mizuno H."/>
            <person name="Yamamoto K."/>
            <person name="Antonio B.A."/>
            <person name="Baba T."/>
            <person name="Sakata K."/>
            <person name="Nagamura Y."/>
            <person name="Aoki H."/>
            <person name="Arikawa K."/>
            <person name="Arita K."/>
            <person name="Bito T."/>
            <person name="Chiden Y."/>
            <person name="Fujitsuka N."/>
            <person name="Fukunaka R."/>
            <person name="Hamada M."/>
            <person name="Harada C."/>
            <person name="Hayashi A."/>
            <person name="Hijishita S."/>
            <person name="Honda M."/>
            <person name="Hosokawa S."/>
            <person name="Ichikawa Y."/>
            <person name="Idonuma A."/>
            <person name="Iijima M."/>
            <person name="Ikeda M."/>
            <person name="Ikeno M."/>
            <person name="Ito K."/>
            <person name="Ito S."/>
            <person name="Ito T."/>
            <person name="Ito Y."/>
            <person name="Ito Y."/>
            <person name="Iwabuchi A."/>
            <person name="Kamiya K."/>
            <person name="Karasawa W."/>
            <person name="Kurita K."/>
            <person name="Katagiri S."/>
            <person name="Kikuta A."/>
            <person name="Kobayashi H."/>
            <person name="Kobayashi N."/>
            <person name="Machita K."/>
            <person name="Maehara T."/>
            <person name="Masukawa M."/>
            <person name="Mizubayashi T."/>
            <person name="Mukai Y."/>
            <person name="Nagasaki H."/>
            <person name="Nagata Y."/>
            <person name="Naito S."/>
            <person name="Nakashima M."/>
            <person name="Nakama Y."/>
            <person name="Nakamichi Y."/>
            <person name="Nakamura M."/>
            <person name="Meguro A."/>
            <person name="Negishi M."/>
            <person name="Ohta I."/>
            <person name="Ohta T."/>
            <person name="Okamoto M."/>
            <person name="Ono N."/>
            <person name="Saji S."/>
            <person name="Sakaguchi M."/>
            <person name="Sakai K."/>
            <person name="Shibata M."/>
            <person name="Shimokawa T."/>
            <person name="Song J."/>
            <person name="Takazaki Y."/>
            <person name="Terasawa K."/>
            <person name="Tsugane M."/>
            <person name="Tsuji K."/>
            <person name="Ueda S."/>
            <person name="Waki K."/>
            <person name="Yamagata H."/>
            <person name="Yamamoto M."/>
            <person name="Yamamoto S."/>
            <person name="Yamane H."/>
            <person name="Yoshiki S."/>
            <person name="Yoshihara R."/>
            <person name="Yukawa K."/>
            <person name="Zhong H."/>
            <person name="Yano M."/>
            <person name="Yuan Q."/>
            <person name="Ouyang S."/>
            <person name="Liu J."/>
            <person name="Jones K.M."/>
            <person name="Gansberger K."/>
            <person name="Moffat K."/>
            <person name="Hill J."/>
            <person name="Bera J."/>
            <person name="Fadrosh D."/>
            <person name="Jin S."/>
            <person name="Johri S."/>
            <person name="Kim M."/>
            <person name="Overton L."/>
            <person name="Reardon M."/>
            <person name="Tsitrin T."/>
            <person name="Vuong H."/>
            <person name="Weaver B."/>
            <person name="Ciecko A."/>
            <person name="Tallon L."/>
            <person name="Jackson J."/>
            <person name="Pai G."/>
            <person name="Aken S.V."/>
            <person name="Utterback T."/>
            <person name="Reidmuller S."/>
            <person name="Feldblyum T."/>
            <person name="Hsiao J."/>
            <person name="Zismann V."/>
            <person name="Iobst S."/>
            <person name="de Vazeille A.R."/>
            <person name="Buell C.R."/>
            <person name="Ying K."/>
            <person name="Li Y."/>
            <person name="Lu T."/>
            <person name="Huang Y."/>
            <person name="Zhao Q."/>
            <person name="Feng Q."/>
            <person name="Zhang L."/>
            <person name="Zhu J."/>
            <person name="Weng Q."/>
            <person name="Mu J."/>
            <person name="Lu Y."/>
            <person name="Fan D."/>
            <person name="Liu Y."/>
            <person name="Guan J."/>
            <person name="Zhang Y."/>
            <person name="Yu S."/>
            <person name="Liu X."/>
            <person name="Zhang Y."/>
            <person name="Hong G."/>
            <person name="Han B."/>
            <person name="Choisne N."/>
            <person name="Demange N."/>
            <person name="Orjeda G."/>
            <person name="Samain S."/>
            <person name="Cattolico L."/>
            <person name="Pelletier E."/>
            <person name="Couloux A."/>
            <person name="Segurens B."/>
            <person name="Wincker P."/>
            <person name="D'Hont A."/>
            <person name="Scarpelli C."/>
            <person name="Weissenbach J."/>
            <person name="Salanoubat M."/>
            <person name="Quetier F."/>
            <person name="Yu Y."/>
            <person name="Kim H.R."/>
            <person name="Rambo T."/>
            <person name="Currie J."/>
            <person name="Collura K."/>
            <person name="Luo M."/>
            <person name="Yang T."/>
            <person name="Ammiraju J.S.S."/>
            <person name="Engler F."/>
            <person name="Soderlund C."/>
            <person name="Wing R.A."/>
            <person name="Palmer L.E."/>
            <person name="de la Bastide M."/>
            <person name="Spiegel L."/>
            <person name="Nascimento L."/>
            <person name="Zutavern T."/>
            <person name="O'Shaughnessy A."/>
            <person name="Dike S."/>
            <person name="Dedhia N."/>
            <person name="Preston R."/>
            <person name="Balija V."/>
            <person name="McCombie W.R."/>
            <person name="Chow T."/>
            <person name="Chen H."/>
            <person name="Chung M."/>
            <person name="Chen C."/>
            <person name="Shaw J."/>
            <person name="Wu H."/>
            <person name="Hsiao K."/>
            <person name="Chao Y."/>
            <person name="Chu M."/>
            <person name="Cheng C."/>
            <person name="Hour A."/>
            <person name="Lee P."/>
            <person name="Lin S."/>
            <person name="Lin Y."/>
            <person name="Liou J."/>
            <person name="Liu S."/>
            <person name="Hsing Y."/>
            <person name="Raghuvanshi S."/>
            <person name="Mohanty A."/>
            <person name="Bharti A.K."/>
            <person name="Gaur A."/>
            <person name="Gupta V."/>
            <person name="Kumar D."/>
            <person name="Ravi V."/>
            <person name="Vij S."/>
            <person name="Kapur A."/>
            <person name="Khurana P."/>
            <person name="Khurana P."/>
            <person name="Khurana J.P."/>
            <person name="Tyagi A.K."/>
            <person name="Gaikwad K."/>
            <person name="Singh A."/>
            <person name="Dalal V."/>
            <person name="Srivastava S."/>
            <person name="Dixit A."/>
            <person name="Pal A.K."/>
            <person name="Ghazi I.A."/>
            <person name="Yadav M."/>
            <person name="Pandit A."/>
            <person name="Bhargava A."/>
            <person name="Sureshbabu K."/>
            <person name="Batra K."/>
            <person name="Sharma T.R."/>
            <person name="Mohapatra T."/>
            <person name="Singh N.K."/>
            <person name="Messing J."/>
            <person name="Nelson A.B."/>
            <person name="Fuks G."/>
            <person name="Kavchok S."/>
            <person name="Keizer G."/>
            <person name="Linton E."/>
            <person name="Llaca V."/>
            <person name="Song R."/>
            <person name="Tanyolac B."/>
            <person name="Young S."/>
            <person name="Ho-Il K."/>
            <person name="Hahn J.H."/>
            <person name="Sangsakoo G."/>
            <person name="Vanavichit A."/>
            <person name="de Mattos Luiz.A.T."/>
            <person name="Zimmer P.D."/>
            <person name="Malone G."/>
            <person name="Dellagostin O."/>
            <person name="de Oliveira A.C."/>
            <person name="Bevan M."/>
            <person name="Bancroft I."/>
            <person name="Minx P."/>
            <person name="Cordum H."/>
            <person name="Wilson R."/>
            <person name="Cheng Z."/>
            <person name="Jin W."/>
            <person name="Jiang J."/>
            <person name="Leong S.A."/>
            <person name="Iwama H."/>
            <person name="Gojobori T."/>
            <person name="Itoh T."/>
            <person name="Niimura Y."/>
            <person name="Fujii Y."/>
            <person name="Habara T."/>
            <person name="Sakai H."/>
            <person name="Sato Y."/>
            <person name="Wilson G."/>
            <person name="Kumar K."/>
            <person name="McCouch S."/>
            <person name="Juretic N."/>
            <person name="Hoen D."/>
            <person name="Wright S."/>
            <person name="Bruskiewich R."/>
            <person name="Bureau T."/>
            <person name="Miyao A."/>
            <person name="Hirochika H."/>
            <person name="Nishikawa T."/>
            <person name="Kadowaki K."/>
            <person name="Sugiura M."/>
            <person name="Burr B."/>
            <person name="Sasaki T."/>
        </authorList>
    </citation>
    <scope>NUCLEOTIDE SEQUENCE [LARGE SCALE GENOMIC DNA]</scope>
    <source>
        <strain evidence="3">cv. Nipponbare</strain>
    </source>
</reference>
<dbReference type="Gramene" id="Os06t0179400-01">
    <property type="protein sequence ID" value="Os06t0179400-01"/>
    <property type="gene ID" value="Os06g0179400"/>
</dbReference>
<feature type="compositionally biased region" description="Polar residues" evidence="1">
    <location>
        <begin position="1"/>
        <end position="11"/>
    </location>
</feature>